<dbReference type="EMBL" id="CAMXCT030006621">
    <property type="protein sequence ID" value="CAL4804408.1"/>
    <property type="molecule type" value="Genomic_DNA"/>
</dbReference>
<dbReference type="AlphaFoldDB" id="A0A9P1GKC4"/>
<organism evidence="1">
    <name type="scientific">Cladocopium goreaui</name>
    <dbReference type="NCBI Taxonomy" id="2562237"/>
    <lineage>
        <taxon>Eukaryota</taxon>
        <taxon>Sar</taxon>
        <taxon>Alveolata</taxon>
        <taxon>Dinophyceae</taxon>
        <taxon>Suessiales</taxon>
        <taxon>Symbiodiniaceae</taxon>
        <taxon>Cladocopium</taxon>
    </lineage>
</organism>
<dbReference type="OrthoDB" id="420307at2759"/>
<gene>
    <name evidence="1" type="ORF">C1SCF055_LOCUS41770</name>
</gene>
<proteinExistence type="predicted"/>
<accession>A0A9P1GKC4</accession>
<protein>
    <submittedName>
        <fullName evidence="1">Uncharacterized protein</fullName>
    </submittedName>
</protein>
<reference evidence="2 3" key="2">
    <citation type="submission" date="2024-05" db="EMBL/GenBank/DDBJ databases">
        <authorList>
            <person name="Chen Y."/>
            <person name="Shah S."/>
            <person name="Dougan E. K."/>
            <person name="Thang M."/>
            <person name="Chan C."/>
        </authorList>
    </citation>
    <scope>NUCLEOTIDE SEQUENCE [LARGE SCALE GENOMIC DNA]</scope>
</reference>
<reference evidence="1" key="1">
    <citation type="submission" date="2022-10" db="EMBL/GenBank/DDBJ databases">
        <authorList>
            <person name="Chen Y."/>
            <person name="Dougan E. K."/>
            <person name="Chan C."/>
            <person name="Rhodes N."/>
            <person name="Thang M."/>
        </authorList>
    </citation>
    <scope>NUCLEOTIDE SEQUENCE</scope>
</reference>
<sequence length="380" mass="42775">MDVEDESEDSFNNFVAVLGLGREDEDLLPPAKLQTEARVLPIICMGKGYTSFVHKVDALLYALALESTVDDRQANLQAYGQRELKSSSPIRKNLSLEPDCLDEPHSEQQPAVALVPARLEDPEESARLARFFPNCFKIPGIKHICDNLLGSTLQALPQWSSLLPKLQSLDQLLSNVAWRERFVALCLNDRPMHERNAILQWKADHLGGLRWQVISGFCREVLPIETLLRNAWNTNRYMLGSVETKQPFLVEECSKAHLQRIRDLMADDYSWACIALVAMLSSEADLIGSWSEACPCHPLEYETGRSRSRTNSAAKKEAKQCPFRSCRAPELAAGKGIQLLCERMSGHRGPFLEYAHKAPEAKRHELISSWRAACSKLFGF</sequence>
<dbReference type="EMBL" id="CAMXCT010006621">
    <property type="protein sequence ID" value="CAI4017096.1"/>
    <property type="molecule type" value="Genomic_DNA"/>
</dbReference>
<dbReference type="EMBL" id="CAMXCT020006621">
    <property type="protein sequence ID" value="CAL1170471.1"/>
    <property type="molecule type" value="Genomic_DNA"/>
</dbReference>
<dbReference type="Proteomes" id="UP001152797">
    <property type="component" value="Unassembled WGS sequence"/>
</dbReference>
<evidence type="ECO:0000313" key="1">
    <source>
        <dbReference type="EMBL" id="CAI4017096.1"/>
    </source>
</evidence>
<evidence type="ECO:0000313" key="2">
    <source>
        <dbReference type="EMBL" id="CAL4804408.1"/>
    </source>
</evidence>
<name>A0A9P1GKC4_9DINO</name>
<comment type="caution">
    <text evidence="1">The sequence shown here is derived from an EMBL/GenBank/DDBJ whole genome shotgun (WGS) entry which is preliminary data.</text>
</comment>
<keyword evidence="3" id="KW-1185">Reference proteome</keyword>
<evidence type="ECO:0000313" key="3">
    <source>
        <dbReference type="Proteomes" id="UP001152797"/>
    </source>
</evidence>